<dbReference type="SUPFAM" id="SSF55811">
    <property type="entry name" value="Nudix"/>
    <property type="match status" value="1"/>
</dbReference>
<dbReference type="InterPro" id="IPR015797">
    <property type="entry name" value="NUDIX_hydrolase-like_dom_sf"/>
</dbReference>
<evidence type="ECO:0000256" key="9">
    <source>
        <dbReference type="ARBA" id="ARBA00023204"/>
    </source>
</evidence>
<dbReference type="InterPro" id="IPR047127">
    <property type="entry name" value="MutT-like"/>
</dbReference>
<evidence type="ECO:0000313" key="15">
    <source>
        <dbReference type="Proteomes" id="UP001589793"/>
    </source>
</evidence>
<gene>
    <name evidence="14" type="ORF">ACFFF6_07535</name>
</gene>
<keyword evidence="6" id="KW-0227">DNA damage</keyword>
<reference evidence="14 15" key="1">
    <citation type="submission" date="2024-09" db="EMBL/GenBank/DDBJ databases">
        <authorList>
            <person name="Sun Q."/>
            <person name="Mori K."/>
        </authorList>
    </citation>
    <scope>NUCLEOTIDE SEQUENCE [LARGE SCALE GENOMIC DNA]</scope>
    <source>
        <strain evidence="14 15">CICC 10874</strain>
    </source>
</reference>
<organism evidence="14 15">
    <name type="scientific">Brachybacterium hainanense</name>
    <dbReference type="NCBI Taxonomy" id="1541174"/>
    <lineage>
        <taxon>Bacteria</taxon>
        <taxon>Bacillati</taxon>
        <taxon>Actinomycetota</taxon>
        <taxon>Actinomycetes</taxon>
        <taxon>Micrococcales</taxon>
        <taxon>Dermabacteraceae</taxon>
        <taxon>Brachybacterium</taxon>
    </lineage>
</organism>
<dbReference type="PANTHER" id="PTHR47707:SF1">
    <property type="entry name" value="NUDIX HYDROLASE FAMILY PROTEIN"/>
    <property type="match status" value="1"/>
</dbReference>
<dbReference type="InterPro" id="IPR020084">
    <property type="entry name" value="NUDIX_hydrolase_CS"/>
</dbReference>
<sequence length="304" mass="33826">MGEQGPRRHLTVHLGGDAARAIDELRAVWDPVMRGVAPAHVTVVYPEETVDAELLLERAAHAADGTAAFDIRLGAFGCEDEGCGGVFVMVEDLAGGLETLRDRLLLPPQRFSGYPFHATVAHPRTSPSPSACWTQLRGRGMDLSFTVRELLWTITDASTHTVLERFALTGRPEATRVALAGAMVMDHGRVLLGLRQPDRASFPSVWDLPGGHVEPRESPRQALRRELREELGIEATLAEPWRRLVDDDLQIELSLWLIRRWRGELSNRAPHEHQRLRWLTANDLGSLPLAHPIYLPLLRDALAT</sequence>
<comment type="caution">
    <text evidence="14">The sequence shown here is derived from an EMBL/GenBank/DDBJ whole genome shotgun (WGS) entry which is preliminary data.</text>
</comment>
<dbReference type="PROSITE" id="PS00893">
    <property type="entry name" value="NUDIX_BOX"/>
    <property type="match status" value="1"/>
</dbReference>
<evidence type="ECO:0000313" key="14">
    <source>
        <dbReference type="EMBL" id="MFC0673803.1"/>
    </source>
</evidence>
<keyword evidence="8" id="KW-0460">Magnesium</keyword>
<dbReference type="SUPFAM" id="SSF55144">
    <property type="entry name" value="LigT-like"/>
    <property type="match status" value="1"/>
</dbReference>
<evidence type="ECO:0000256" key="10">
    <source>
        <dbReference type="ARBA" id="ARBA00035861"/>
    </source>
</evidence>
<protein>
    <recommendedName>
        <fullName evidence="11">8-oxo-dGTP diphosphatase</fullName>
        <ecNumber evidence="11">3.6.1.55</ecNumber>
    </recommendedName>
</protein>
<dbReference type="EC" id="3.6.1.55" evidence="11"/>
<proteinExistence type="inferred from homology"/>
<evidence type="ECO:0000256" key="12">
    <source>
        <dbReference type="RuleBase" id="RU003476"/>
    </source>
</evidence>
<dbReference type="InterPro" id="IPR020476">
    <property type="entry name" value="Nudix_hydrolase"/>
</dbReference>
<evidence type="ECO:0000256" key="4">
    <source>
        <dbReference type="ARBA" id="ARBA00022705"/>
    </source>
</evidence>
<dbReference type="PRINTS" id="PR00502">
    <property type="entry name" value="NUDIXFAMILY"/>
</dbReference>
<keyword evidence="15" id="KW-1185">Reference proteome</keyword>
<evidence type="ECO:0000256" key="7">
    <source>
        <dbReference type="ARBA" id="ARBA00022801"/>
    </source>
</evidence>
<keyword evidence="5" id="KW-0479">Metal-binding</keyword>
<comment type="catalytic activity">
    <reaction evidence="10">
        <text>8-oxo-dGTP + H2O = 8-oxo-dGMP + diphosphate + H(+)</text>
        <dbReference type="Rhea" id="RHEA:31575"/>
        <dbReference type="ChEBI" id="CHEBI:15377"/>
        <dbReference type="ChEBI" id="CHEBI:15378"/>
        <dbReference type="ChEBI" id="CHEBI:33019"/>
        <dbReference type="ChEBI" id="CHEBI:63224"/>
        <dbReference type="ChEBI" id="CHEBI:77896"/>
        <dbReference type="EC" id="3.6.1.55"/>
    </reaction>
</comment>
<name>A0ABV6RA03_9MICO</name>
<dbReference type="EMBL" id="JBHLSV010000007">
    <property type="protein sequence ID" value="MFC0673803.1"/>
    <property type="molecule type" value="Genomic_DNA"/>
</dbReference>
<feature type="domain" description="Nudix hydrolase" evidence="13">
    <location>
        <begin position="175"/>
        <end position="302"/>
    </location>
</feature>
<dbReference type="Pfam" id="PF00293">
    <property type="entry name" value="NUDIX"/>
    <property type="match status" value="1"/>
</dbReference>
<dbReference type="Proteomes" id="UP001589793">
    <property type="component" value="Unassembled WGS sequence"/>
</dbReference>
<dbReference type="PROSITE" id="PS51462">
    <property type="entry name" value="NUDIX"/>
    <property type="match status" value="1"/>
</dbReference>
<keyword evidence="9" id="KW-0234">DNA repair</keyword>
<dbReference type="Gene3D" id="3.90.1140.10">
    <property type="entry name" value="Cyclic phosphodiesterase"/>
    <property type="match status" value="1"/>
</dbReference>
<keyword evidence="4" id="KW-0235">DNA replication</keyword>
<dbReference type="RefSeq" id="WP_376979662.1">
    <property type="nucleotide sequence ID" value="NZ_JBHLSV010000007.1"/>
</dbReference>
<evidence type="ECO:0000256" key="5">
    <source>
        <dbReference type="ARBA" id="ARBA00022723"/>
    </source>
</evidence>
<evidence type="ECO:0000256" key="11">
    <source>
        <dbReference type="ARBA" id="ARBA00038905"/>
    </source>
</evidence>
<evidence type="ECO:0000256" key="6">
    <source>
        <dbReference type="ARBA" id="ARBA00022763"/>
    </source>
</evidence>
<evidence type="ECO:0000256" key="2">
    <source>
        <dbReference type="ARBA" id="ARBA00005582"/>
    </source>
</evidence>
<evidence type="ECO:0000256" key="8">
    <source>
        <dbReference type="ARBA" id="ARBA00022842"/>
    </source>
</evidence>
<accession>A0ABV6RA03</accession>
<comment type="cofactor">
    <cofactor evidence="1">
        <name>Mg(2+)</name>
        <dbReference type="ChEBI" id="CHEBI:18420"/>
    </cofactor>
</comment>
<evidence type="ECO:0000259" key="13">
    <source>
        <dbReference type="PROSITE" id="PS51462"/>
    </source>
</evidence>
<dbReference type="PANTHER" id="PTHR47707">
    <property type="entry name" value="8-OXO-DGTP DIPHOSPHATASE"/>
    <property type="match status" value="1"/>
</dbReference>
<keyword evidence="7 12" id="KW-0378">Hydrolase</keyword>
<dbReference type="InterPro" id="IPR000086">
    <property type="entry name" value="NUDIX_hydrolase_dom"/>
</dbReference>
<comment type="similarity">
    <text evidence="2 12">Belongs to the Nudix hydrolase family.</text>
</comment>
<dbReference type="Pfam" id="PF13563">
    <property type="entry name" value="2_5_RNA_ligase2"/>
    <property type="match status" value="1"/>
</dbReference>
<dbReference type="Gene3D" id="3.90.79.10">
    <property type="entry name" value="Nucleoside Triphosphate Pyrophosphohydrolase"/>
    <property type="match status" value="1"/>
</dbReference>
<keyword evidence="3" id="KW-0515">Mutator protein</keyword>
<evidence type="ECO:0000256" key="3">
    <source>
        <dbReference type="ARBA" id="ARBA00022457"/>
    </source>
</evidence>
<evidence type="ECO:0000256" key="1">
    <source>
        <dbReference type="ARBA" id="ARBA00001946"/>
    </source>
</evidence>
<dbReference type="InterPro" id="IPR009097">
    <property type="entry name" value="Cyclic_Pdiesterase"/>
</dbReference>